<dbReference type="PATRIC" id="fig|1736674.3.peg.767"/>
<feature type="active site" description="Schiff-base intermediate with acetaldehyde" evidence="7">
    <location>
        <position position="151"/>
    </location>
</feature>
<proteinExistence type="inferred from homology"/>
<dbReference type="Proteomes" id="UP000057981">
    <property type="component" value="Chromosome"/>
</dbReference>
<dbReference type="EC" id="4.1.2.4" evidence="7"/>
<dbReference type="Pfam" id="PF01791">
    <property type="entry name" value="DeoC"/>
    <property type="match status" value="1"/>
</dbReference>
<keyword evidence="4 7" id="KW-0704">Schiff base</keyword>
<dbReference type="Gene3D" id="3.20.20.70">
    <property type="entry name" value="Aldolase class I"/>
    <property type="match status" value="1"/>
</dbReference>
<accession>A0A0N7HY54</accession>
<dbReference type="GO" id="GO:0004139">
    <property type="term" value="F:deoxyribose-phosphate aldolase activity"/>
    <property type="evidence" value="ECO:0007669"/>
    <property type="project" value="UniProtKB-UniRule"/>
</dbReference>
<comment type="subcellular location">
    <subcellularLocation>
        <location evidence="7">Cytoplasm</location>
    </subcellularLocation>
</comment>
<dbReference type="PANTHER" id="PTHR10889:SF1">
    <property type="entry name" value="DEOXYRIBOSE-PHOSPHATE ALDOLASE"/>
    <property type="match status" value="1"/>
</dbReference>
<dbReference type="HAMAP" id="MF_00114">
    <property type="entry name" value="DeoC_type1"/>
    <property type="match status" value="1"/>
</dbReference>
<dbReference type="PIRSF" id="PIRSF001357">
    <property type="entry name" value="DeoC"/>
    <property type="match status" value="1"/>
</dbReference>
<organism evidence="8 9">
    <name type="scientific">Pseudalgibacter alginicilyticus</name>
    <dbReference type="NCBI Taxonomy" id="1736674"/>
    <lineage>
        <taxon>Bacteria</taxon>
        <taxon>Pseudomonadati</taxon>
        <taxon>Bacteroidota</taxon>
        <taxon>Flavobacteriia</taxon>
        <taxon>Flavobacteriales</taxon>
        <taxon>Flavobacteriaceae</taxon>
        <taxon>Pseudalgibacter</taxon>
    </lineage>
</organism>
<reference evidence="8 9" key="1">
    <citation type="submission" date="2015-10" db="EMBL/GenBank/DDBJ databases">
        <authorList>
            <person name="Gilbert D.G."/>
        </authorList>
    </citation>
    <scope>NUCLEOTIDE SEQUENCE [LARGE SCALE GENOMIC DNA]</scope>
    <source>
        <strain evidence="9">HZ-22</strain>
    </source>
</reference>
<dbReference type="SUPFAM" id="SSF51569">
    <property type="entry name" value="Aldolase"/>
    <property type="match status" value="1"/>
</dbReference>
<dbReference type="FunFam" id="3.20.20.70:FF:000044">
    <property type="entry name" value="Deoxyribose-phosphate aldolase"/>
    <property type="match status" value="1"/>
</dbReference>
<keyword evidence="2 7" id="KW-0963">Cytoplasm</keyword>
<evidence type="ECO:0000256" key="2">
    <source>
        <dbReference type="ARBA" id="ARBA00022490"/>
    </source>
</evidence>
<name>A0A0N7HY54_9FLAO</name>
<comment type="caution">
    <text evidence="7">Lacks conserved residue(s) required for the propagation of feature annotation.</text>
</comment>
<dbReference type="UniPathway" id="UPA00002">
    <property type="reaction ID" value="UER00468"/>
</dbReference>
<evidence type="ECO:0000256" key="5">
    <source>
        <dbReference type="ARBA" id="ARBA00048791"/>
    </source>
</evidence>
<keyword evidence="9" id="KW-1185">Reference proteome</keyword>
<protein>
    <recommendedName>
        <fullName evidence="7">Deoxyribose-phosphate aldolase</fullName>
        <shortName evidence="7">DERA</shortName>
        <ecNumber evidence="7">4.1.2.4</ecNumber>
    </recommendedName>
    <alternativeName>
        <fullName evidence="7">2-deoxy-D-ribose 5-phosphate aldolase</fullName>
    </alternativeName>
    <alternativeName>
        <fullName evidence="7">Phosphodeoxyriboaldolase</fullName>
        <shortName evidence="7">Deoxyriboaldolase</shortName>
    </alternativeName>
</protein>
<dbReference type="InterPro" id="IPR028581">
    <property type="entry name" value="DeoC_typeI"/>
</dbReference>
<comment type="function">
    <text evidence="6 7">Catalyzes a reversible aldol reaction between acetaldehyde and D-glyceraldehyde 3-phosphate to generate 2-deoxy-D-ribose 5-phosphate.</text>
</comment>
<evidence type="ECO:0000256" key="1">
    <source>
        <dbReference type="ARBA" id="ARBA00010936"/>
    </source>
</evidence>
<keyword evidence="3 7" id="KW-0456">Lyase</keyword>
<dbReference type="EMBL" id="CP012898">
    <property type="protein sequence ID" value="ALJ04302.1"/>
    <property type="molecule type" value="Genomic_DNA"/>
</dbReference>
<dbReference type="InterPro" id="IPR002915">
    <property type="entry name" value="DeoC/FbaB/LacD_aldolase"/>
</dbReference>
<comment type="catalytic activity">
    <reaction evidence="5 7">
        <text>2-deoxy-D-ribose 5-phosphate = D-glyceraldehyde 3-phosphate + acetaldehyde</text>
        <dbReference type="Rhea" id="RHEA:12821"/>
        <dbReference type="ChEBI" id="CHEBI:15343"/>
        <dbReference type="ChEBI" id="CHEBI:59776"/>
        <dbReference type="ChEBI" id="CHEBI:62877"/>
        <dbReference type="EC" id="4.1.2.4"/>
    </reaction>
</comment>
<evidence type="ECO:0000256" key="4">
    <source>
        <dbReference type="ARBA" id="ARBA00023270"/>
    </source>
</evidence>
<evidence type="ECO:0000313" key="9">
    <source>
        <dbReference type="Proteomes" id="UP000057981"/>
    </source>
</evidence>
<dbReference type="GO" id="GO:0016052">
    <property type="term" value="P:carbohydrate catabolic process"/>
    <property type="evidence" value="ECO:0007669"/>
    <property type="project" value="TreeGrafter"/>
</dbReference>
<sequence>MDISNYIDFTLLHATTTERDIIDFCYKAKENKFYAVCVNSAYVPLAKQLLENTNIKISSVIGFPLGATSTAAKIFEAKKAIDDGADEIEMVINIGLVKSKNYVSVLRDITDVKIAIGKTPLKVILEISELNKNEVIKASEICIDANADYIKTSTGFSKNGATLTVVKIIKKTVRNKIKIIAFDGINDYETALKYIDAGVERIGTILPIETTENSLQIRNTKIYRRYIETVQNSDYSMPIQQKKQILE</sequence>
<dbReference type="NCBIfam" id="TIGR00126">
    <property type="entry name" value="deoC"/>
    <property type="match status" value="1"/>
</dbReference>
<comment type="pathway">
    <text evidence="7">Carbohydrate degradation; 2-deoxy-D-ribose 1-phosphate degradation; D-glyceraldehyde 3-phosphate and acetaldehyde from 2-deoxy-alpha-D-ribose 1-phosphate: step 2/2.</text>
</comment>
<comment type="similarity">
    <text evidence="1 7">Belongs to the DeoC/FbaB aldolase family. DeoC type 1 subfamily.</text>
</comment>
<dbReference type="STRING" id="1736674.APS56_03720"/>
<evidence type="ECO:0000256" key="3">
    <source>
        <dbReference type="ARBA" id="ARBA00023239"/>
    </source>
</evidence>
<evidence type="ECO:0000256" key="6">
    <source>
        <dbReference type="ARBA" id="ARBA00056337"/>
    </source>
</evidence>
<dbReference type="KEGG" id="ahz:APS56_03720"/>
<dbReference type="GO" id="GO:0005737">
    <property type="term" value="C:cytoplasm"/>
    <property type="evidence" value="ECO:0007669"/>
    <property type="project" value="UniProtKB-SubCell"/>
</dbReference>
<evidence type="ECO:0000313" key="8">
    <source>
        <dbReference type="EMBL" id="ALJ04302.1"/>
    </source>
</evidence>
<dbReference type="RefSeq" id="WP_054724894.1">
    <property type="nucleotide sequence ID" value="NZ_CP012898.1"/>
</dbReference>
<dbReference type="SMART" id="SM01133">
    <property type="entry name" value="DeoC"/>
    <property type="match status" value="1"/>
</dbReference>
<dbReference type="AlphaFoldDB" id="A0A0N7HY54"/>
<feature type="active site" description="Proton donor/acceptor" evidence="7">
    <location>
        <position position="89"/>
    </location>
</feature>
<evidence type="ECO:0000256" key="7">
    <source>
        <dbReference type="HAMAP-Rule" id="MF_00114"/>
    </source>
</evidence>
<dbReference type="PANTHER" id="PTHR10889">
    <property type="entry name" value="DEOXYRIBOSE-PHOSPHATE ALDOLASE"/>
    <property type="match status" value="1"/>
</dbReference>
<dbReference type="InterPro" id="IPR011343">
    <property type="entry name" value="DeoC"/>
</dbReference>
<dbReference type="GO" id="GO:0006018">
    <property type="term" value="P:2-deoxyribose 1-phosphate catabolic process"/>
    <property type="evidence" value="ECO:0007669"/>
    <property type="project" value="UniProtKB-UniRule"/>
</dbReference>
<gene>
    <name evidence="7" type="primary">deoC</name>
    <name evidence="8" type="ORF">APS56_03720</name>
</gene>
<dbReference type="GO" id="GO:0009264">
    <property type="term" value="P:deoxyribonucleotide catabolic process"/>
    <property type="evidence" value="ECO:0007669"/>
    <property type="project" value="UniProtKB-UniRule"/>
</dbReference>
<dbReference type="CDD" id="cd00959">
    <property type="entry name" value="DeoC"/>
    <property type="match status" value="1"/>
</dbReference>
<dbReference type="InterPro" id="IPR013785">
    <property type="entry name" value="Aldolase_TIM"/>
</dbReference>
<dbReference type="OrthoDB" id="9778711at2"/>